<protein>
    <submittedName>
        <fullName evidence="1">Uncharacterized protein</fullName>
    </submittedName>
</protein>
<dbReference type="AlphaFoldDB" id="H5XWW6"/>
<dbReference type="RefSeq" id="WP_007785334.1">
    <property type="nucleotide sequence ID" value="NZ_CM001441.1"/>
</dbReference>
<dbReference type="HOGENOM" id="CLU_1956093_0_0_9"/>
<gene>
    <name evidence="1" type="ORF">DesyoDRAFT_3780</name>
</gene>
<sequence>MYSLIQDIKWENDEKSEKLIFVKKATNRLCFQVKELGLDPEVWTHEKKEKTHKGKFQLELIFQDLELTPELLAKFGEKPLDIGFKNLKAVSLGCMGDDSLTPIYIAFGKNNQSIEYQEDSEKLVVMLS</sequence>
<dbReference type="EMBL" id="CM001441">
    <property type="protein sequence ID" value="EHQ90765.1"/>
    <property type="molecule type" value="Genomic_DNA"/>
</dbReference>
<accession>H5XWW6</accession>
<dbReference type="Proteomes" id="UP000005104">
    <property type="component" value="Chromosome"/>
</dbReference>
<proteinExistence type="predicted"/>
<keyword evidence="2" id="KW-1185">Reference proteome</keyword>
<evidence type="ECO:0000313" key="1">
    <source>
        <dbReference type="EMBL" id="EHQ90765.1"/>
    </source>
</evidence>
<reference evidence="1 2" key="1">
    <citation type="submission" date="2011-11" db="EMBL/GenBank/DDBJ databases">
        <title>The Noncontiguous Finished genome of Desulfosporosinus youngiae DSM 17734.</title>
        <authorList>
            <consortium name="US DOE Joint Genome Institute (JGI-PGF)"/>
            <person name="Lucas S."/>
            <person name="Han J."/>
            <person name="Lapidus A."/>
            <person name="Cheng J.-F."/>
            <person name="Goodwin L."/>
            <person name="Pitluck S."/>
            <person name="Peters L."/>
            <person name="Ovchinnikova G."/>
            <person name="Lu M."/>
            <person name="Land M.L."/>
            <person name="Hauser L."/>
            <person name="Pester M."/>
            <person name="Spring S."/>
            <person name="Ollivier B."/>
            <person name="Rattei T."/>
            <person name="Klenk H.-P."/>
            <person name="Wagner M."/>
            <person name="Loy A."/>
            <person name="Woyke T.J."/>
        </authorList>
    </citation>
    <scope>NUCLEOTIDE SEQUENCE [LARGE SCALE GENOMIC DNA]</scope>
    <source>
        <strain evidence="1 2">DSM 17734</strain>
    </source>
</reference>
<evidence type="ECO:0000313" key="2">
    <source>
        <dbReference type="Proteomes" id="UP000005104"/>
    </source>
</evidence>
<name>H5XWW6_9FIRM</name>
<organism evidence="1 2">
    <name type="scientific">Desulfosporosinus youngiae DSM 17734</name>
    <dbReference type="NCBI Taxonomy" id="768710"/>
    <lineage>
        <taxon>Bacteria</taxon>
        <taxon>Bacillati</taxon>
        <taxon>Bacillota</taxon>
        <taxon>Clostridia</taxon>
        <taxon>Eubacteriales</taxon>
        <taxon>Desulfitobacteriaceae</taxon>
        <taxon>Desulfosporosinus</taxon>
    </lineage>
</organism>